<organism evidence="1">
    <name type="scientific">viral metagenome</name>
    <dbReference type="NCBI Taxonomy" id="1070528"/>
    <lineage>
        <taxon>unclassified sequences</taxon>
        <taxon>metagenomes</taxon>
        <taxon>organismal metagenomes</taxon>
    </lineage>
</organism>
<evidence type="ECO:0000313" key="1">
    <source>
        <dbReference type="EMBL" id="QHU31142.1"/>
    </source>
</evidence>
<sequence length="149" mass="17066">MKEYKKLLKRIQSASKDFTNKIIKKMNRHFIFLHLQNRNNMTNTSKMTTRSSSKNIYSVTRSGIKYKPSIANNKKKRAIIIQPAVSEPIPFDTAYFVQLASSAIVEVVDLYRKNPNDVNLRFIQEAVSLTGRLHAAYLSTSPTNEQADK</sequence>
<dbReference type="EMBL" id="MN740524">
    <property type="protein sequence ID" value="QHU31142.1"/>
    <property type="molecule type" value="Genomic_DNA"/>
</dbReference>
<name>A0A6C0LPD1_9ZZZZ</name>
<reference evidence="1" key="1">
    <citation type="journal article" date="2020" name="Nature">
        <title>Giant virus diversity and host interactions through global metagenomics.</title>
        <authorList>
            <person name="Schulz F."/>
            <person name="Roux S."/>
            <person name="Paez-Espino D."/>
            <person name="Jungbluth S."/>
            <person name="Walsh D.A."/>
            <person name="Denef V.J."/>
            <person name="McMahon K.D."/>
            <person name="Konstantinidis K.T."/>
            <person name="Eloe-Fadrosh E.A."/>
            <person name="Kyrpides N.C."/>
            <person name="Woyke T."/>
        </authorList>
    </citation>
    <scope>NUCLEOTIDE SEQUENCE</scope>
    <source>
        <strain evidence="1">GVMAG-M-3300027892-73</strain>
    </source>
</reference>
<proteinExistence type="predicted"/>
<protein>
    <submittedName>
        <fullName evidence="1">Uncharacterized protein</fullName>
    </submittedName>
</protein>
<dbReference type="AlphaFoldDB" id="A0A6C0LPD1"/>
<accession>A0A6C0LPD1</accession>